<dbReference type="SMART" id="SM00420">
    <property type="entry name" value="HTH_DEOR"/>
    <property type="match status" value="1"/>
</dbReference>
<dbReference type="EMBL" id="CP051205">
    <property type="protein sequence ID" value="QJB30614.1"/>
    <property type="molecule type" value="Genomic_DNA"/>
</dbReference>
<dbReference type="GO" id="GO:0003677">
    <property type="term" value="F:DNA binding"/>
    <property type="evidence" value="ECO:0007669"/>
    <property type="project" value="UniProtKB-KW"/>
</dbReference>
<dbReference type="InterPro" id="IPR037171">
    <property type="entry name" value="NagB/RpiA_transferase-like"/>
</dbReference>
<dbReference type="NCBIfam" id="NF040755">
    <property type="entry name" value="AgaR"/>
    <property type="match status" value="1"/>
</dbReference>
<dbReference type="PROSITE" id="PS00894">
    <property type="entry name" value="HTH_DEOR_1"/>
    <property type="match status" value="1"/>
</dbReference>
<dbReference type="InterPro" id="IPR047779">
    <property type="entry name" value="AgaR-like"/>
</dbReference>
<dbReference type="PANTHER" id="PTHR30363:SF44">
    <property type="entry name" value="AGA OPERON TRANSCRIPTIONAL REPRESSOR-RELATED"/>
    <property type="match status" value="1"/>
</dbReference>
<dbReference type="GO" id="GO:0003700">
    <property type="term" value="F:DNA-binding transcription factor activity"/>
    <property type="evidence" value="ECO:0007669"/>
    <property type="project" value="InterPro"/>
</dbReference>
<reference evidence="6" key="1">
    <citation type="submission" date="2020-04" db="EMBL/GenBank/DDBJ databases">
        <authorList>
            <person name="Kittiwongwattana C."/>
        </authorList>
    </citation>
    <scope>NUCLEOTIDE SEQUENCE [LARGE SCALE GENOMIC DNA]</scope>
    <source>
        <strain evidence="6">1310</strain>
    </source>
</reference>
<dbReference type="Gene3D" id="3.40.50.1360">
    <property type="match status" value="1"/>
</dbReference>
<keyword evidence="2" id="KW-0238">DNA-binding</keyword>
<gene>
    <name evidence="5" type="ORF">HF329_04590</name>
</gene>
<name>A0AAE7D5Z3_9BACT</name>
<dbReference type="Pfam" id="PF08220">
    <property type="entry name" value="HTH_DeoR"/>
    <property type="match status" value="1"/>
</dbReference>
<dbReference type="InterPro" id="IPR014036">
    <property type="entry name" value="DeoR-like_C"/>
</dbReference>
<evidence type="ECO:0000313" key="6">
    <source>
        <dbReference type="Proteomes" id="UP000502421"/>
    </source>
</evidence>
<evidence type="ECO:0000256" key="1">
    <source>
        <dbReference type="ARBA" id="ARBA00023015"/>
    </source>
</evidence>
<dbReference type="PRINTS" id="PR00037">
    <property type="entry name" value="HTHLACR"/>
</dbReference>
<evidence type="ECO:0000256" key="3">
    <source>
        <dbReference type="ARBA" id="ARBA00023163"/>
    </source>
</evidence>
<evidence type="ECO:0000259" key="4">
    <source>
        <dbReference type="PROSITE" id="PS51000"/>
    </source>
</evidence>
<protein>
    <submittedName>
        <fullName evidence="5">DeoR/GlpR transcriptional regulator</fullName>
    </submittedName>
</protein>
<feature type="domain" description="HTH deoR-type" evidence="4">
    <location>
        <begin position="9"/>
        <end position="64"/>
    </location>
</feature>
<dbReference type="InterPro" id="IPR018356">
    <property type="entry name" value="Tscrpt_reg_HTH_DeoR_CS"/>
</dbReference>
<dbReference type="Gene3D" id="1.10.10.10">
    <property type="entry name" value="Winged helix-like DNA-binding domain superfamily/Winged helix DNA-binding domain"/>
    <property type="match status" value="1"/>
</dbReference>
<keyword evidence="3" id="KW-0804">Transcription</keyword>
<dbReference type="InterPro" id="IPR036388">
    <property type="entry name" value="WH-like_DNA-bd_sf"/>
</dbReference>
<keyword evidence="1" id="KW-0805">Transcription regulation</keyword>
<dbReference type="KEGG" id="coy:HF329_04590"/>
<dbReference type="RefSeq" id="WP_168802892.1">
    <property type="nucleotide sequence ID" value="NZ_CP051205.1"/>
</dbReference>
<dbReference type="InterPro" id="IPR050313">
    <property type="entry name" value="Carb_Metab_HTH_regulators"/>
</dbReference>
<dbReference type="PANTHER" id="PTHR30363">
    <property type="entry name" value="HTH-TYPE TRANSCRIPTIONAL REGULATOR SRLR-RELATED"/>
    <property type="match status" value="1"/>
</dbReference>
<dbReference type="SMART" id="SM01134">
    <property type="entry name" value="DeoRC"/>
    <property type="match status" value="1"/>
</dbReference>
<proteinExistence type="predicted"/>
<dbReference type="InterPro" id="IPR001034">
    <property type="entry name" value="DeoR_HTH"/>
</dbReference>
<dbReference type="PROSITE" id="PS51000">
    <property type="entry name" value="HTH_DEOR_2"/>
    <property type="match status" value="1"/>
</dbReference>
<dbReference type="Proteomes" id="UP000502421">
    <property type="component" value="Chromosome"/>
</dbReference>
<dbReference type="AlphaFoldDB" id="A0AAE7D5Z3"/>
<dbReference type="Pfam" id="PF00455">
    <property type="entry name" value="DeoRC"/>
    <property type="match status" value="1"/>
</dbReference>
<evidence type="ECO:0000256" key="2">
    <source>
        <dbReference type="ARBA" id="ARBA00023125"/>
    </source>
</evidence>
<organism evidence="5 6">
    <name type="scientific">Chitinophaga oryzae</name>
    <dbReference type="NCBI Taxonomy" id="2725414"/>
    <lineage>
        <taxon>Bacteria</taxon>
        <taxon>Pseudomonadati</taxon>
        <taxon>Bacteroidota</taxon>
        <taxon>Chitinophagia</taxon>
        <taxon>Chitinophagales</taxon>
        <taxon>Chitinophagaceae</taxon>
        <taxon>Chitinophaga</taxon>
    </lineage>
</organism>
<sequence length="260" mass="28961">MEESQSGSTVTRRNEILKKLHKKGQVLITELSKEFNVSEVTIRNDLDQLEQKNMLLRARGGAIKLEHNVGVDQQISEKNKLHYVEKMAIGKAAAALVRENDTMIVDSGTTTAELVKHLQSFKSLNVITNAMNIVIMLVNYPNINVIIPGGYLRQNSMSLVGPLAEKNLRSFHVDKLFLGVDGFDTRSGIYTPNMEEAYLNEIMIDIANQVIVLADSSKFNKKSLAFICAPNKIHTVITDAGIQADDKKRLEDLDIKVIIA</sequence>
<dbReference type="InterPro" id="IPR036390">
    <property type="entry name" value="WH_DNA-bd_sf"/>
</dbReference>
<dbReference type="SUPFAM" id="SSF46785">
    <property type="entry name" value="Winged helix' DNA-binding domain"/>
    <property type="match status" value="1"/>
</dbReference>
<dbReference type="SUPFAM" id="SSF100950">
    <property type="entry name" value="NagB/RpiA/CoA transferase-like"/>
    <property type="match status" value="1"/>
</dbReference>
<evidence type="ECO:0000313" key="5">
    <source>
        <dbReference type="EMBL" id="QJB30614.1"/>
    </source>
</evidence>
<accession>A0AAE7D5Z3</accession>